<comment type="caution">
    <text evidence="1">The sequence shown here is derived from an EMBL/GenBank/DDBJ whole genome shotgun (WGS) entry which is preliminary data.</text>
</comment>
<gene>
    <name evidence="1" type="ORF">DID88_010458</name>
</gene>
<dbReference type="Proteomes" id="UP000249056">
    <property type="component" value="Unassembled WGS sequence"/>
</dbReference>
<protein>
    <submittedName>
        <fullName evidence="1">Uncharacterized protein</fullName>
    </submittedName>
</protein>
<sequence>MSSQNSGSRKALDNPAWAPYKITGQGVNSQGNFYDTRSQPSGVAYHYSNSDGSYYYSNGNNSAYYNDGQGGSIYTAPNGNVYKK</sequence>
<dbReference type="AlphaFoldDB" id="A0A395IRZ5"/>
<accession>A0A395IRZ5</accession>
<evidence type="ECO:0000313" key="2">
    <source>
        <dbReference type="Proteomes" id="UP000249056"/>
    </source>
</evidence>
<dbReference type="EMBL" id="QKRW01000034">
    <property type="protein sequence ID" value="RAL61119.1"/>
    <property type="molecule type" value="Genomic_DNA"/>
</dbReference>
<proteinExistence type="predicted"/>
<name>A0A395IRZ5_9HELO</name>
<evidence type="ECO:0000313" key="1">
    <source>
        <dbReference type="EMBL" id="RAL61119.1"/>
    </source>
</evidence>
<keyword evidence="2" id="KW-1185">Reference proteome</keyword>
<organism evidence="1 2">
    <name type="scientific">Monilinia fructigena</name>
    <dbReference type="NCBI Taxonomy" id="38457"/>
    <lineage>
        <taxon>Eukaryota</taxon>
        <taxon>Fungi</taxon>
        <taxon>Dikarya</taxon>
        <taxon>Ascomycota</taxon>
        <taxon>Pezizomycotina</taxon>
        <taxon>Leotiomycetes</taxon>
        <taxon>Helotiales</taxon>
        <taxon>Sclerotiniaceae</taxon>
        <taxon>Monilinia</taxon>
    </lineage>
</organism>
<dbReference type="OrthoDB" id="5415522at2759"/>
<reference evidence="1 2" key="1">
    <citation type="submission" date="2018-06" db="EMBL/GenBank/DDBJ databases">
        <title>Genome Sequence of the Brown Rot Fungal Pathogen Monilinia fructigena.</title>
        <authorList>
            <person name="Landi L."/>
            <person name="De Miccolis Angelini R.M."/>
            <person name="Pollastro S."/>
            <person name="Abate D."/>
            <person name="Faretra F."/>
            <person name="Romanazzi G."/>
        </authorList>
    </citation>
    <scope>NUCLEOTIDE SEQUENCE [LARGE SCALE GENOMIC DNA]</scope>
    <source>
        <strain evidence="1 2">Mfrg269</strain>
    </source>
</reference>